<reference evidence="3 4" key="1">
    <citation type="journal article" date="2018" name="Front. Plant Sci.">
        <title>Red Clover (Trifolium pratense) and Zigzag Clover (T. medium) - A Picture of Genomic Similarities and Differences.</title>
        <authorList>
            <person name="Dluhosova J."/>
            <person name="Istvanek J."/>
            <person name="Nedelnik J."/>
            <person name="Repkova J."/>
        </authorList>
    </citation>
    <scope>NUCLEOTIDE SEQUENCE [LARGE SCALE GENOMIC DNA]</scope>
    <source>
        <strain evidence="4">cv. 10/8</strain>
        <tissue evidence="3">Leaf</tissue>
    </source>
</reference>
<dbReference type="InterPro" id="IPR056845">
    <property type="entry name" value="LRR_Zer-1"/>
</dbReference>
<dbReference type="Gene3D" id="3.80.10.10">
    <property type="entry name" value="Ribonuclease Inhibitor"/>
    <property type="match status" value="1"/>
</dbReference>
<protein>
    <submittedName>
        <fullName evidence="3">Disease resistance protein</fullName>
    </submittedName>
</protein>
<dbReference type="EMBL" id="LXQA010218029">
    <property type="protein sequence ID" value="MCI34890.1"/>
    <property type="molecule type" value="Genomic_DNA"/>
</dbReference>
<keyword evidence="4" id="KW-1185">Reference proteome</keyword>
<dbReference type="PANTHER" id="PTHR36766:SF40">
    <property type="entry name" value="DISEASE RESISTANCE PROTEIN RGA3"/>
    <property type="match status" value="1"/>
</dbReference>
<dbReference type="SUPFAM" id="SSF52058">
    <property type="entry name" value="L domain-like"/>
    <property type="match status" value="1"/>
</dbReference>
<dbReference type="InterPro" id="IPR032675">
    <property type="entry name" value="LRR_dom_sf"/>
</dbReference>
<dbReference type="AlphaFoldDB" id="A0A392RGI9"/>
<organism evidence="3 4">
    <name type="scientific">Trifolium medium</name>
    <dbReference type="NCBI Taxonomy" id="97028"/>
    <lineage>
        <taxon>Eukaryota</taxon>
        <taxon>Viridiplantae</taxon>
        <taxon>Streptophyta</taxon>
        <taxon>Embryophyta</taxon>
        <taxon>Tracheophyta</taxon>
        <taxon>Spermatophyta</taxon>
        <taxon>Magnoliopsida</taxon>
        <taxon>eudicotyledons</taxon>
        <taxon>Gunneridae</taxon>
        <taxon>Pentapetalae</taxon>
        <taxon>rosids</taxon>
        <taxon>fabids</taxon>
        <taxon>Fabales</taxon>
        <taxon>Fabaceae</taxon>
        <taxon>Papilionoideae</taxon>
        <taxon>50 kb inversion clade</taxon>
        <taxon>NPAAA clade</taxon>
        <taxon>Hologalegina</taxon>
        <taxon>IRL clade</taxon>
        <taxon>Trifolieae</taxon>
        <taxon>Trifolium</taxon>
    </lineage>
</organism>
<evidence type="ECO:0000256" key="1">
    <source>
        <dbReference type="ARBA" id="ARBA00022821"/>
    </source>
</evidence>
<keyword evidence="1" id="KW-0611">Plant defense</keyword>
<dbReference type="PANTHER" id="PTHR36766">
    <property type="entry name" value="PLANT BROAD-SPECTRUM MILDEW RESISTANCE PROTEIN RPW8"/>
    <property type="match status" value="1"/>
</dbReference>
<dbReference type="Proteomes" id="UP000265520">
    <property type="component" value="Unassembled WGS sequence"/>
</dbReference>
<comment type="caution">
    <text evidence="3">The sequence shown here is derived from an EMBL/GenBank/DDBJ whole genome shotgun (WGS) entry which is preliminary data.</text>
</comment>
<evidence type="ECO:0000313" key="4">
    <source>
        <dbReference type="Proteomes" id="UP000265520"/>
    </source>
</evidence>
<dbReference type="Pfam" id="PF25013">
    <property type="entry name" value="LRR_Zer-1"/>
    <property type="match status" value="1"/>
</dbReference>
<name>A0A392RGI9_9FABA</name>
<proteinExistence type="predicted"/>
<sequence length="134" mass="15085">MSGTEWNKPTEWEGLKNLSSLTLRSISKLKSLPWGVENVKSLKELRIYDCQALTSLPESIGNLTSLEKLVISECRKLDSLPKGMADLSSLHTLNITDCPLLLPRCQPETGDDWPQIAHIMNKSVRETPQDLREL</sequence>
<feature type="domain" description="Zer-1-like leucine-rich repeats region" evidence="2">
    <location>
        <begin position="13"/>
        <end position="76"/>
    </location>
</feature>
<evidence type="ECO:0000313" key="3">
    <source>
        <dbReference type="EMBL" id="MCI34890.1"/>
    </source>
</evidence>
<evidence type="ECO:0000259" key="2">
    <source>
        <dbReference type="Pfam" id="PF25013"/>
    </source>
</evidence>
<dbReference type="GO" id="GO:0006952">
    <property type="term" value="P:defense response"/>
    <property type="evidence" value="ECO:0007669"/>
    <property type="project" value="UniProtKB-KW"/>
</dbReference>
<accession>A0A392RGI9</accession>